<comment type="caution">
    <text evidence="1">The sequence shown here is derived from an EMBL/GenBank/DDBJ whole genome shotgun (WGS) entry which is preliminary data.</text>
</comment>
<sequence>MDITQSNSNQKESENESYNTITTPNELSLNQISGTPTHSTTNSTIDK</sequence>
<feature type="non-terminal residue" evidence="1">
    <location>
        <position position="47"/>
    </location>
</feature>
<accession>A0ACA9NKY9</accession>
<reference evidence="1" key="1">
    <citation type="submission" date="2021-06" db="EMBL/GenBank/DDBJ databases">
        <authorList>
            <person name="Kallberg Y."/>
            <person name="Tangrot J."/>
            <person name="Rosling A."/>
        </authorList>
    </citation>
    <scope>NUCLEOTIDE SEQUENCE</scope>
    <source>
        <strain evidence="1">CL356</strain>
    </source>
</reference>
<organism evidence="1 2">
    <name type="scientific">Acaulospora colombiana</name>
    <dbReference type="NCBI Taxonomy" id="27376"/>
    <lineage>
        <taxon>Eukaryota</taxon>
        <taxon>Fungi</taxon>
        <taxon>Fungi incertae sedis</taxon>
        <taxon>Mucoromycota</taxon>
        <taxon>Glomeromycotina</taxon>
        <taxon>Glomeromycetes</taxon>
        <taxon>Diversisporales</taxon>
        <taxon>Acaulosporaceae</taxon>
        <taxon>Acaulospora</taxon>
    </lineage>
</organism>
<protein>
    <submittedName>
        <fullName evidence="1">10445_t:CDS:1</fullName>
    </submittedName>
</protein>
<evidence type="ECO:0000313" key="1">
    <source>
        <dbReference type="EMBL" id="CAG8657220.1"/>
    </source>
</evidence>
<dbReference type="EMBL" id="CAJVPT010021854">
    <property type="protein sequence ID" value="CAG8657220.1"/>
    <property type="molecule type" value="Genomic_DNA"/>
</dbReference>
<dbReference type="Proteomes" id="UP000789525">
    <property type="component" value="Unassembled WGS sequence"/>
</dbReference>
<proteinExistence type="predicted"/>
<evidence type="ECO:0000313" key="2">
    <source>
        <dbReference type="Proteomes" id="UP000789525"/>
    </source>
</evidence>
<gene>
    <name evidence="1" type="ORF">ACOLOM_LOCUS8454</name>
</gene>
<name>A0ACA9NKY9_9GLOM</name>
<keyword evidence="2" id="KW-1185">Reference proteome</keyword>